<evidence type="ECO:0000256" key="4">
    <source>
        <dbReference type="PROSITE-ProRule" id="PRU00335"/>
    </source>
</evidence>
<evidence type="ECO:0000256" key="3">
    <source>
        <dbReference type="ARBA" id="ARBA00023163"/>
    </source>
</evidence>
<reference evidence="6 7" key="1">
    <citation type="submission" date="2017-04" db="EMBL/GenBank/DDBJ databases">
        <title>Draft genome sequence of Zooshikella ganghwensis VG4 isolated from Red Sea sediments.</title>
        <authorList>
            <person name="Rehman Z."/>
            <person name="Alam I."/>
            <person name="Kamau A."/>
            <person name="Bajic V."/>
            <person name="Leiknes T."/>
        </authorList>
    </citation>
    <scope>NUCLEOTIDE SEQUENCE [LARGE SCALE GENOMIC DNA]</scope>
    <source>
        <strain evidence="6 7">VG4</strain>
    </source>
</reference>
<evidence type="ECO:0000313" key="6">
    <source>
        <dbReference type="EMBL" id="RDH44937.1"/>
    </source>
</evidence>
<dbReference type="RefSeq" id="WP_094787986.1">
    <property type="nucleotide sequence ID" value="NZ_NDXW01000001.1"/>
</dbReference>
<comment type="caution">
    <text evidence="6">The sequence shown here is derived from an EMBL/GenBank/DDBJ whole genome shotgun (WGS) entry which is preliminary data.</text>
</comment>
<evidence type="ECO:0000256" key="1">
    <source>
        <dbReference type="ARBA" id="ARBA00023015"/>
    </source>
</evidence>
<accession>A0A4P9VQS6</accession>
<dbReference type="InterPro" id="IPR036271">
    <property type="entry name" value="Tet_transcr_reg_TetR-rel_C_sf"/>
</dbReference>
<dbReference type="InterPro" id="IPR001647">
    <property type="entry name" value="HTH_TetR"/>
</dbReference>
<dbReference type="PROSITE" id="PS50977">
    <property type="entry name" value="HTH_TETR_2"/>
    <property type="match status" value="1"/>
</dbReference>
<dbReference type="PRINTS" id="PR00455">
    <property type="entry name" value="HTHTETR"/>
</dbReference>
<keyword evidence="3" id="KW-0804">Transcription</keyword>
<organism evidence="6 7">
    <name type="scientific">Zooshikella ganghwensis</name>
    <dbReference type="NCBI Taxonomy" id="202772"/>
    <lineage>
        <taxon>Bacteria</taxon>
        <taxon>Pseudomonadati</taxon>
        <taxon>Pseudomonadota</taxon>
        <taxon>Gammaproteobacteria</taxon>
        <taxon>Oceanospirillales</taxon>
        <taxon>Zooshikellaceae</taxon>
        <taxon>Zooshikella</taxon>
    </lineage>
</organism>
<dbReference type="EMBL" id="NDXW01000001">
    <property type="protein sequence ID" value="RDH44937.1"/>
    <property type="molecule type" value="Genomic_DNA"/>
</dbReference>
<feature type="DNA-binding region" description="H-T-H motif" evidence="4">
    <location>
        <begin position="24"/>
        <end position="43"/>
    </location>
</feature>
<evidence type="ECO:0000313" key="7">
    <source>
        <dbReference type="Proteomes" id="UP000257039"/>
    </source>
</evidence>
<keyword evidence="2 4" id="KW-0238">DNA-binding</keyword>
<evidence type="ECO:0000256" key="2">
    <source>
        <dbReference type="ARBA" id="ARBA00023125"/>
    </source>
</evidence>
<dbReference type="Gene3D" id="1.10.357.10">
    <property type="entry name" value="Tetracycline Repressor, domain 2"/>
    <property type="match status" value="1"/>
</dbReference>
<feature type="domain" description="HTH tetR-type" evidence="5">
    <location>
        <begin position="1"/>
        <end position="61"/>
    </location>
</feature>
<keyword evidence="1" id="KW-0805">Transcription regulation</keyword>
<sequence length="187" mass="21419">MNKREKLIQTAFELFYKHGFHAVGINQILKESGIAKKTLYSYFESKEQLVCEVVSYRDKIFINWLKTRLDGVKKGLPAIEVFFDALDDWFNSRVDVLMDFRGCFFINACAEFSNHEVNQRCLAHKEKVSHLIEQHVRQLNISNDNVATVTEVLCFLKEGAISQAYVLGDLEAAQKAKKIALKIIALS</sequence>
<name>A0A4P9VQS6_9GAMM</name>
<dbReference type="Pfam" id="PF00440">
    <property type="entry name" value="TetR_N"/>
    <property type="match status" value="1"/>
</dbReference>
<dbReference type="InterPro" id="IPR009057">
    <property type="entry name" value="Homeodomain-like_sf"/>
</dbReference>
<gene>
    <name evidence="6" type="ORF">B9G39_16685</name>
</gene>
<dbReference type="Proteomes" id="UP000257039">
    <property type="component" value="Unassembled WGS sequence"/>
</dbReference>
<protein>
    <submittedName>
        <fullName evidence="6">TetR/AcrR family transcriptional regulator</fullName>
    </submittedName>
</protein>
<dbReference type="PANTHER" id="PTHR47506">
    <property type="entry name" value="TRANSCRIPTIONAL REGULATORY PROTEIN"/>
    <property type="match status" value="1"/>
</dbReference>
<proteinExistence type="predicted"/>
<evidence type="ECO:0000259" key="5">
    <source>
        <dbReference type="PROSITE" id="PS50977"/>
    </source>
</evidence>
<dbReference type="SUPFAM" id="SSF48498">
    <property type="entry name" value="Tetracyclin repressor-like, C-terminal domain"/>
    <property type="match status" value="1"/>
</dbReference>
<dbReference type="SUPFAM" id="SSF46689">
    <property type="entry name" value="Homeodomain-like"/>
    <property type="match status" value="1"/>
</dbReference>
<keyword evidence="7" id="KW-1185">Reference proteome</keyword>
<dbReference type="PANTHER" id="PTHR47506:SF1">
    <property type="entry name" value="HTH-TYPE TRANSCRIPTIONAL REGULATOR YJDC"/>
    <property type="match status" value="1"/>
</dbReference>
<dbReference type="GO" id="GO:0003677">
    <property type="term" value="F:DNA binding"/>
    <property type="evidence" value="ECO:0007669"/>
    <property type="project" value="UniProtKB-UniRule"/>
</dbReference>
<dbReference type="AlphaFoldDB" id="A0A4P9VQS6"/>